<dbReference type="SUPFAM" id="SSF75005">
    <property type="entry name" value="Arabinanase/levansucrase/invertase"/>
    <property type="match status" value="1"/>
</dbReference>
<dbReference type="Gene3D" id="2.115.10.20">
    <property type="entry name" value="Glycosyl hydrolase domain, family 43"/>
    <property type="match status" value="1"/>
</dbReference>
<comment type="caution">
    <text evidence="1">The sequence shown here is derived from an EMBL/GenBank/DDBJ whole genome shotgun (WGS) entry which is preliminary data.</text>
</comment>
<proteinExistence type="predicted"/>
<protein>
    <recommendedName>
        <fullName evidence="3">BNR repeat-containing family member</fullName>
    </recommendedName>
</protein>
<keyword evidence="2" id="KW-1185">Reference proteome</keyword>
<evidence type="ECO:0000313" key="2">
    <source>
        <dbReference type="Proteomes" id="UP001596201"/>
    </source>
</evidence>
<evidence type="ECO:0008006" key="3">
    <source>
        <dbReference type="Google" id="ProtNLM"/>
    </source>
</evidence>
<accession>A0ABD5RGH3</accession>
<evidence type="ECO:0000313" key="1">
    <source>
        <dbReference type="EMBL" id="MFC5369135.1"/>
    </source>
</evidence>
<sequence length="310" mass="33765">MSTYGRPPDASFADATTVLSPPGSGQGHWVGAPCVHRHGDQTYLAVRWRTPEERGHAVTVYEYDGPASLSECARITADDLGVVSVERAALCTNPRTGDLQCYLPVDRGGNDWVIQKLGDVADPETFDPTTAHTVLAPTPGTTDGGTVKDPVVDVVGGQYVMFYAGADGLSEQAHLATSVDGETWTKHLDNPVVDRAYWHDHHVRVSTVVPATDAPVWLVFYDGSGVADHGRTWNLRTGMAVSPDLRRVTDTSPDGPVYESPVADRATGVDSFATCRYLDVLRHDDEWELFAEVARPDESFELRHLRTDPP</sequence>
<dbReference type="RefSeq" id="WP_227231190.1">
    <property type="nucleotide sequence ID" value="NZ_JAJCVJ010000003.1"/>
</dbReference>
<gene>
    <name evidence="1" type="ORF">ACFPJ5_19575</name>
</gene>
<organism evidence="1 2">
    <name type="scientific">Salinirubrum litoreum</name>
    <dbReference type="NCBI Taxonomy" id="1126234"/>
    <lineage>
        <taxon>Archaea</taxon>
        <taxon>Methanobacteriati</taxon>
        <taxon>Methanobacteriota</taxon>
        <taxon>Stenosarchaea group</taxon>
        <taxon>Halobacteria</taxon>
        <taxon>Halobacteriales</taxon>
        <taxon>Haloferacaceae</taxon>
        <taxon>Salinirubrum</taxon>
    </lineage>
</organism>
<dbReference type="AlphaFoldDB" id="A0ABD5RGH3"/>
<dbReference type="Proteomes" id="UP001596201">
    <property type="component" value="Unassembled WGS sequence"/>
</dbReference>
<name>A0ABD5RGH3_9EURY</name>
<reference evidence="1 2" key="1">
    <citation type="journal article" date="2019" name="Int. J. Syst. Evol. Microbiol.">
        <title>The Global Catalogue of Microorganisms (GCM) 10K type strain sequencing project: providing services to taxonomists for standard genome sequencing and annotation.</title>
        <authorList>
            <consortium name="The Broad Institute Genomics Platform"/>
            <consortium name="The Broad Institute Genome Sequencing Center for Infectious Disease"/>
            <person name="Wu L."/>
            <person name="Ma J."/>
        </authorList>
    </citation>
    <scope>NUCLEOTIDE SEQUENCE [LARGE SCALE GENOMIC DNA]</scope>
    <source>
        <strain evidence="1 2">CGMCC 1.12237</strain>
    </source>
</reference>
<dbReference type="EMBL" id="JBHSKX010000004">
    <property type="protein sequence ID" value="MFC5369135.1"/>
    <property type="molecule type" value="Genomic_DNA"/>
</dbReference>
<dbReference type="InterPro" id="IPR023296">
    <property type="entry name" value="Glyco_hydro_beta-prop_sf"/>
</dbReference>